<sequence length="139" mass="15454">MSDVYTAQIQVRWGDSDRLGHVNNTRYVEYMQEARIQFLEAKLAPLGGRPGYLVVRKMTVEFLKPVTDRSGPLNVEIFTTHVGTSSFTVRHVIRDNAGVECAFGDALMVGFDTVSEKSRPLADSERAVLEASLVQMTTS</sequence>
<dbReference type="GO" id="GO:0047617">
    <property type="term" value="F:fatty acyl-CoA hydrolase activity"/>
    <property type="evidence" value="ECO:0007669"/>
    <property type="project" value="TreeGrafter"/>
</dbReference>
<evidence type="ECO:0000313" key="1">
    <source>
        <dbReference type="EMBL" id="MDE8647059.1"/>
    </source>
</evidence>
<comment type="caution">
    <text evidence="2">The sequence shown here is derived from an EMBL/GenBank/DDBJ whole genome shotgun (WGS) entry which is preliminary data.</text>
</comment>
<accession>A0A069JDB2</accession>
<dbReference type="EMBL" id="NOVD01000021">
    <property type="protein sequence ID" value="PCK24960.1"/>
    <property type="molecule type" value="Genomic_DNA"/>
</dbReference>
<dbReference type="PANTHER" id="PTHR31793:SF24">
    <property type="entry name" value="LONG-CHAIN ACYL-COA THIOESTERASE FADM"/>
    <property type="match status" value="1"/>
</dbReference>
<dbReference type="RefSeq" id="WP_003944475.1">
    <property type="nucleotide sequence ID" value="NZ_AP023172.1"/>
</dbReference>
<dbReference type="CDD" id="cd00586">
    <property type="entry name" value="4HBT"/>
    <property type="match status" value="1"/>
</dbReference>
<dbReference type="Proteomes" id="UP001217325">
    <property type="component" value="Unassembled WGS sequence"/>
</dbReference>
<dbReference type="InterPro" id="IPR050563">
    <property type="entry name" value="4-hydroxybenzoyl-CoA_TE"/>
</dbReference>
<dbReference type="PANTHER" id="PTHR31793">
    <property type="entry name" value="4-HYDROXYBENZOYL-COA THIOESTERASE FAMILY MEMBER"/>
    <property type="match status" value="1"/>
</dbReference>
<reference evidence="1" key="2">
    <citation type="submission" date="2023-02" db="EMBL/GenBank/DDBJ databases">
        <title>A novel hydrolase synthesized by Rhodococcus erythropolis HQ is responsible for the detoxification of Zearalenone.</title>
        <authorList>
            <person name="Hu J."/>
            <person name="Xu J."/>
        </authorList>
    </citation>
    <scope>NUCLEOTIDE SEQUENCE</scope>
    <source>
        <strain evidence="1">HQ</strain>
    </source>
</reference>
<dbReference type="SUPFAM" id="SSF54637">
    <property type="entry name" value="Thioesterase/thiol ester dehydrase-isomerase"/>
    <property type="match status" value="1"/>
</dbReference>
<dbReference type="Proteomes" id="UP000230886">
    <property type="component" value="Unassembled WGS sequence"/>
</dbReference>
<name>A0A069JDB2_RHOSG</name>
<organism evidence="2 3">
    <name type="scientific">Rhodococcus qingshengii</name>
    <dbReference type="NCBI Taxonomy" id="334542"/>
    <lineage>
        <taxon>Bacteria</taxon>
        <taxon>Bacillati</taxon>
        <taxon>Actinomycetota</taxon>
        <taxon>Actinomycetes</taxon>
        <taxon>Mycobacteriales</taxon>
        <taxon>Nocardiaceae</taxon>
        <taxon>Rhodococcus</taxon>
        <taxon>Rhodococcus erythropolis group</taxon>
    </lineage>
</organism>
<proteinExistence type="predicted"/>
<dbReference type="Gene3D" id="3.10.129.10">
    <property type="entry name" value="Hotdog Thioesterase"/>
    <property type="match status" value="1"/>
</dbReference>
<evidence type="ECO:0000313" key="3">
    <source>
        <dbReference type="Proteomes" id="UP000230886"/>
    </source>
</evidence>
<accession>A0A1C4EPY4</accession>
<protein>
    <submittedName>
        <fullName evidence="2">4-hydroxybenzoyl-CoA thioesterase</fullName>
    </submittedName>
    <submittedName>
        <fullName evidence="1">Acyl-CoA thioesterase</fullName>
    </submittedName>
</protein>
<dbReference type="InterPro" id="IPR029069">
    <property type="entry name" value="HotDog_dom_sf"/>
</dbReference>
<dbReference type="AlphaFoldDB" id="A0A069JDB2"/>
<gene>
    <name evidence="2" type="ORF">CHR55_22775</name>
    <name evidence="1" type="ORF">PXH69_18995</name>
</gene>
<dbReference type="Pfam" id="PF13279">
    <property type="entry name" value="4HBT_2"/>
    <property type="match status" value="1"/>
</dbReference>
<evidence type="ECO:0000313" key="2">
    <source>
        <dbReference type="EMBL" id="PCK24960.1"/>
    </source>
</evidence>
<reference evidence="2 3" key="1">
    <citation type="submission" date="2017-07" db="EMBL/GenBank/DDBJ databases">
        <title>Draft sequence of Rhodococcus enclensis 23b-28.</title>
        <authorList>
            <person name="Besaury L."/>
            <person name="Sancelme M."/>
            <person name="Amato P."/>
            <person name="Lallement A."/>
            <person name="Delort A.-M."/>
        </authorList>
    </citation>
    <scope>NUCLEOTIDE SEQUENCE [LARGE SCALE GENOMIC DNA]</scope>
    <source>
        <strain evidence="2 3">23b-28</strain>
    </source>
</reference>
<dbReference type="GeneID" id="64141617"/>
<dbReference type="EMBL" id="JARDXE010000012">
    <property type="protein sequence ID" value="MDE8647059.1"/>
    <property type="molecule type" value="Genomic_DNA"/>
</dbReference>